<feature type="region of interest" description="Disordered" evidence="2">
    <location>
        <begin position="351"/>
        <end position="372"/>
    </location>
</feature>
<dbReference type="EMBL" id="MHTW01000028">
    <property type="protein sequence ID" value="OHA66647.1"/>
    <property type="molecule type" value="Genomic_DNA"/>
</dbReference>
<protein>
    <submittedName>
        <fullName evidence="3">Uncharacterized protein</fullName>
    </submittedName>
</protein>
<feature type="coiled-coil region" evidence="1">
    <location>
        <begin position="267"/>
        <end position="294"/>
    </location>
</feature>
<feature type="coiled-coil region" evidence="1">
    <location>
        <begin position="111"/>
        <end position="165"/>
    </location>
</feature>
<evidence type="ECO:0000256" key="2">
    <source>
        <dbReference type="SAM" id="MobiDB-lite"/>
    </source>
</evidence>
<feature type="region of interest" description="Disordered" evidence="2">
    <location>
        <begin position="29"/>
        <end position="101"/>
    </location>
</feature>
<evidence type="ECO:0000313" key="3">
    <source>
        <dbReference type="EMBL" id="OHA66647.1"/>
    </source>
</evidence>
<accession>A0A1G2R1R7</accession>
<organism evidence="3 4">
    <name type="scientific">Candidatus Wildermuthbacteria bacterium RIFCSPHIGHO2_02_FULL_47_12</name>
    <dbReference type="NCBI Taxonomy" id="1802451"/>
    <lineage>
        <taxon>Bacteria</taxon>
        <taxon>Candidatus Wildermuthiibacteriota</taxon>
    </lineage>
</organism>
<gene>
    <name evidence="3" type="ORF">A3C82_02120</name>
</gene>
<sequence>MKIFSLFSVLGIMSAVFILGSLPVQGLAQEAGDTQSQPQEVQPPPLPPQDQVSPQPQEPPQPQPRPIAPTQEGEVFRSGLRQEQRSAPQPFSEEGEQEQQEFIDRVEPRELKQVQSQINDLKRQAKQILKKTQKVAVFANEVNELNVLLSEVDRLSNAIRNAALEDQRGALQEFYEAQLWETLNGIRVKIELPQELKFIEKDLKRLEKLLATKKFSVERVDLGIVRTAIDEIKNAVAEARGQFNQGNFEEAQEALQVIHEGSHPGEIFGILQQLREMNQRLKKAKTEVKDAFHEALDPVYEAIRGGDFREANMMLQDIRNDLMRMFSKVKGNSRVNEDMQQKLQNLEQRLQQKQQQIQEEKPSSKKPQSYQPYQASVLDAVSNWATRAFGW</sequence>
<dbReference type="STRING" id="1802451.A3C82_02120"/>
<name>A0A1G2R1R7_9BACT</name>
<feature type="compositionally biased region" description="Pro residues" evidence="2">
    <location>
        <begin position="56"/>
        <end position="67"/>
    </location>
</feature>
<proteinExistence type="predicted"/>
<dbReference type="AlphaFoldDB" id="A0A1G2R1R7"/>
<dbReference type="Proteomes" id="UP000176901">
    <property type="component" value="Unassembled WGS sequence"/>
</dbReference>
<evidence type="ECO:0000313" key="4">
    <source>
        <dbReference type="Proteomes" id="UP000176901"/>
    </source>
</evidence>
<keyword evidence="1" id="KW-0175">Coiled coil</keyword>
<reference evidence="3 4" key="1">
    <citation type="journal article" date="2016" name="Nat. Commun.">
        <title>Thousands of microbial genomes shed light on interconnected biogeochemical processes in an aquifer system.</title>
        <authorList>
            <person name="Anantharaman K."/>
            <person name="Brown C.T."/>
            <person name="Hug L.A."/>
            <person name="Sharon I."/>
            <person name="Castelle C.J."/>
            <person name="Probst A.J."/>
            <person name="Thomas B.C."/>
            <person name="Singh A."/>
            <person name="Wilkins M.J."/>
            <person name="Karaoz U."/>
            <person name="Brodie E.L."/>
            <person name="Williams K.H."/>
            <person name="Hubbard S.S."/>
            <person name="Banfield J.F."/>
        </authorList>
    </citation>
    <scope>NUCLEOTIDE SEQUENCE [LARGE SCALE GENOMIC DNA]</scope>
</reference>
<evidence type="ECO:0000256" key="1">
    <source>
        <dbReference type="SAM" id="Coils"/>
    </source>
</evidence>
<comment type="caution">
    <text evidence="3">The sequence shown here is derived from an EMBL/GenBank/DDBJ whole genome shotgun (WGS) entry which is preliminary data.</text>
</comment>